<evidence type="ECO:0000256" key="3">
    <source>
        <dbReference type="ARBA" id="ARBA00022448"/>
    </source>
</evidence>
<sequence>MTSFRSILRTVGAADGRSLGLIGASVAVIGVSYGLGATGAGFPLWQILLLAVSVFGASAEILFVGVVAAGGAPLAAALAALLVNARALPYGMAAGGVVRSGRRRLLAAHLANDETVAFALSGRTPERRRALFWAAGAVVLTAWPLGALAGALLGAVIADPSVLGLDAVFPAVLLALALPGLRGAGTLAATLLGGAVALAAVPVVPLGLAPVLALAGVAATAGRERS</sequence>
<dbReference type="GO" id="GO:1903785">
    <property type="term" value="P:L-valine transmembrane transport"/>
    <property type="evidence" value="ECO:0007669"/>
    <property type="project" value="TreeGrafter"/>
</dbReference>
<evidence type="ECO:0000256" key="8">
    <source>
        <dbReference type="SAM" id="Phobius"/>
    </source>
</evidence>
<dbReference type="Proteomes" id="UP000241085">
    <property type="component" value="Unassembled WGS sequence"/>
</dbReference>
<evidence type="ECO:0000256" key="5">
    <source>
        <dbReference type="ARBA" id="ARBA00022692"/>
    </source>
</evidence>
<evidence type="ECO:0000256" key="2">
    <source>
        <dbReference type="ARBA" id="ARBA00010735"/>
    </source>
</evidence>
<evidence type="ECO:0000256" key="7">
    <source>
        <dbReference type="ARBA" id="ARBA00023136"/>
    </source>
</evidence>
<keyword evidence="3" id="KW-0813">Transport</keyword>
<reference evidence="9 10" key="1">
    <citation type="submission" date="2018-03" db="EMBL/GenBank/DDBJ databases">
        <title>Bacteriophage NCPPB3778 and a type I-E CRISPR drive the evolution of the US Biological Select Agent, Rathayibacter toxicus.</title>
        <authorList>
            <person name="Davis E.W.II."/>
            <person name="Tabima J.F."/>
            <person name="Weisberg A.J."/>
            <person name="Dantas Lopes L."/>
            <person name="Wiseman M.S."/>
            <person name="Wiseman M.S."/>
            <person name="Pupko T."/>
            <person name="Belcher M.S."/>
            <person name="Sechler A.J."/>
            <person name="Tancos M.A."/>
            <person name="Schroeder B.K."/>
            <person name="Murray T.D."/>
            <person name="Luster D.G."/>
            <person name="Schneider W.L."/>
            <person name="Rogers E."/>
            <person name="Andreote F.D."/>
            <person name="Grunwald N.J."/>
            <person name="Putnam M.L."/>
            <person name="Chang J.H."/>
        </authorList>
    </citation>
    <scope>NUCLEOTIDE SEQUENCE [LARGE SCALE GENOMIC DNA]</scope>
    <source>
        <strain evidence="9 10">DSM 15933</strain>
    </source>
</reference>
<feature type="transmembrane region" description="Helical" evidence="8">
    <location>
        <begin position="130"/>
        <end position="157"/>
    </location>
</feature>
<dbReference type="InterPro" id="IPR011606">
    <property type="entry name" value="Brnchd-chn_aa_trnsp_permease"/>
</dbReference>
<keyword evidence="6 8" id="KW-1133">Transmembrane helix</keyword>
<keyword evidence="5 8" id="KW-0812">Transmembrane</keyword>
<evidence type="ECO:0000313" key="9">
    <source>
        <dbReference type="EMBL" id="PTL72890.1"/>
    </source>
</evidence>
<dbReference type="EMBL" id="PZPL01000001">
    <property type="protein sequence ID" value="PTL72890.1"/>
    <property type="molecule type" value="Genomic_DNA"/>
</dbReference>
<comment type="subcellular location">
    <subcellularLocation>
        <location evidence="1">Cell membrane</location>
        <topology evidence="1">Multi-pass membrane protein</topology>
    </subcellularLocation>
</comment>
<evidence type="ECO:0000256" key="4">
    <source>
        <dbReference type="ARBA" id="ARBA00022475"/>
    </source>
</evidence>
<keyword evidence="4" id="KW-1003">Cell membrane</keyword>
<protein>
    <submittedName>
        <fullName evidence="9">Branched-chain amino acid permease</fullName>
    </submittedName>
</protein>
<feature type="transmembrane region" description="Helical" evidence="8">
    <location>
        <begin position="188"/>
        <end position="221"/>
    </location>
</feature>
<comment type="similarity">
    <text evidence="2">Belongs to the AzlC family.</text>
</comment>
<feature type="transmembrane region" description="Helical" evidence="8">
    <location>
        <begin position="61"/>
        <end position="83"/>
    </location>
</feature>
<dbReference type="Pfam" id="PF03591">
    <property type="entry name" value="AzlC"/>
    <property type="match status" value="1"/>
</dbReference>
<keyword evidence="7 8" id="KW-0472">Membrane</keyword>
<accession>A0A2T4UTM1</accession>
<feature type="transmembrane region" description="Helical" evidence="8">
    <location>
        <begin position="163"/>
        <end position="181"/>
    </location>
</feature>
<evidence type="ECO:0000313" key="10">
    <source>
        <dbReference type="Proteomes" id="UP000241085"/>
    </source>
</evidence>
<comment type="caution">
    <text evidence="9">The sequence shown here is derived from an EMBL/GenBank/DDBJ whole genome shotgun (WGS) entry which is preliminary data.</text>
</comment>
<name>A0A2T4UTM1_9MICO</name>
<evidence type="ECO:0000256" key="1">
    <source>
        <dbReference type="ARBA" id="ARBA00004651"/>
    </source>
</evidence>
<keyword evidence="10" id="KW-1185">Reference proteome</keyword>
<feature type="transmembrane region" description="Helical" evidence="8">
    <location>
        <begin position="21"/>
        <end position="49"/>
    </location>
</feature>
<dbReference type="RefSeq" id="WP_107574512.1">
    <property type="nucleotide sequence ID" value="NZ_PZPL01000001.1"/>
</dbReference>
<dbReference type="GO" id="GO:0005886">
    <property type="term" value="C:plasma membrane"/>
    <property type="evidence" value="ECO:0007669"/>
    <property type="project" value="UniProtKB-SubCell"/>
</dbReference>
<organism evidence="9 10">
    <name type="scientific">Rathayibacter caricis DSM 15933</name>
    <dbReference type="NCBI Taxonomy" id="1328867"/>
    <lineage>
        <taxon>Bacteria</taxon>
        <taxon>Bacillati</taxon>
        <taxon>Actinomycetota</taxon>
        <taxon>Actinomycetes</taxon>
        <taxon>Micrococcales</taxon>
        <taxon>Microbacteriaceae</taxon>
        <taxon>Rathayibacter</taxon>
    </lineage>
</organism>
<dbReference type="PANTHER" id="PTHR34979:SF1">
    <property type="entry name" value="INNER MEMBRANE PROTEIN YGAZ"/>
    <property type="match status" value="1"/>
</dbReference>
<proteinExistence type="inferred from homology"/>
<gene>
    <name evidence="9" type="ORF">C1I63_08530</name>
</gene>
<dbReference type="AlphaFoldDB" id="A0A2T4UTM1"/>
<evidence type="ECO:0000256" key="6">
    <source>
        <dbReference type="ARBA" id="ARBA00022989"/>
    </source>
</evidence>
<dbReference type="PANTHER" id="PTHR34979">
    <property type="entry name" value="INNER MEMBRANE PROTEIN YGAZ"/>
    <property type="match status" value="1"/>
</dbReference>